<evidence type="ECO:0000313" key="3">
    <source>
        <dbReference type="Proteomes" id="UP000614490"/>
    </source>
</evidence>
<keyword evidence="1" id="KW-1133">Transmembrane helix</keyword>
<sequence>MNFAWKRFVTDLFSNKGYVPALMILGIQFLMFIGIGGFAVAWLLGNGLSFRMIETDPGQLLTFVPFIIGAFVLALAIGIYSQAAMIGSFVDVVKLGKFQGFKSFFKNGLRYFWRLVAFSLLMTVLIMVLLIPLGLLFLFGGFMFGSQGPGMEPAINFVFTVLTYLVIALSSPLIYIAFYEKQNVWKNYFSFLKKKWLVLLIVGLIVGVLAGIPLIGMIFQFVFLLPMPLYLLVLYDESKENYQTEEEEGSSLV</sequence>
<protein>
    <submittedName>
        <fullName evidence="2">Uncharacterized protein</fullName>
    </submittedName>
</protein>
<feature type="transmembrane region" description="Helical" evidence="1">
    <location>
        <begin position="154"/>
        <end position="176"/>
    </location>
</feature>
<feature type="transmembrane region" description="Helical" evidence="1">
    <location>
        <begin position="197"/>
        <end position="225"/>
    </location>
</feature>
<dbReference type="AlphaFoldDB" id="A0A931MWG8"/>
<dbReference type="Proteomes" id="UP000614490">
    <property type="component" value="Unassembled WGS sequence"/>
</dbReference>
<evidence type="ECO:0000313" key="2">
    <source>
        <dbReference type="EMBL" id="MBH0231344.1"/>
    </source>
</evidence>
<comment type="caution">
    <text evidence="2">The sequence shown here is derived from an EMBL/GenBank/DDBJ whole genome shotgun (WGS) entry which is preliminary data.</text>
</comment>
<evidence type="ECO:0000256" key="1">
    <source>
        <dbReference type="SAM" id="Phobius"/>
    </source>
</evidence>
<feature type="transmembrane region" description="Helical" evidence="1">
    <location>
        <begin position="63"/>
        <end position="90"/>
    </location>
</feature>
<proteinExistence type="predicted"/>
<feature type="transmembrane region" description="Helical" evidence="1">
    <location>
        <begin position="111"/>
        <end position="142"/>
    </location>
</feature>
<organism evidence="2 3">
    <name type="scientific">Halobacillus yeomjeoni</name>
    <dbReference type="NCBI Taxonomy" id="311194"/>
    <lineage>
        <taxon>Bacteria</taxon>
        <taxon>Bacillati</taxon>
        <taxon>Bacillota</taxon>
        <taxon>Bacilli</taxon>
        <taxon>Bacillales</taxon>
        <taxon>Bacillaceae</taxon>
        <taxon>Halobacillus</taxon>
    </lineage>
</organism>
<reference evidence="2 3" key="1">
    <citation type="journal article" date="2005" name="Int. J. Syst. Evol. Microbiol.">
        <title>Halobacillus yeomjeoni sp. nov., isolated from a marine solar saltern in Korea.</title>
        <authorList>
            <person name="Yoon J.H."/>
            <person name="Kang S.J."/>
            <person name="Lee C.H."/>
            <person name="Oh H.W."/>
            <person name="Oh T.K."/>
        </authorList>
    </citation>
    <scope>NUCLEOTIDE SEQUENCE [LARGE SCALE GENOMIC DNA]</scope>
    <source>
        <strain evidence="2 3">KCTC 3957</strain>
    </source>
</reference>
<accession>A0A931MWG8</accession>
<keyword evidence="3" id="KW-1185">Reference proteome</keyword>
<keyword evidence="1" id="KW-0472">Membrane</keyword>
<gene>
    <name evidence="2" type="ORF">H0267_14035</name>
</gene>
<feature type="transmembrane region" description="Helical" evidence="1">
    <location>
        <begin position="21"/>
        <end position="43"/>
    </location>
</feature>
<name>A0A931MWG8_9BACI</name>
<dbReference type="RefSeq" id="WP_197317971.1">
    <property type="nucleotide sequence ID" value="NZ_JADZSC010000003.1"/>
</dbReference>
<dbReference type="EMBL" id="JADZSC010000003">
    <property type="protein sequence ID" value="MBH0231344.1"/>
    <property type="molecule type" value="Genomic_DNA"/>
</dbReference>
<keyword evidence="1" id="KW-0812">Transmembrane</keyword>